<dbReference type="RefSeq" id="WP_028871952.1">
    <property type="nucleotide sequence ID" value="NZ_VOSB01000008.1"/>
</dbReference>
<evidence type="ECO:0000259" key="3">
    <source>
        <dbReference type="PROSITE" id="PS51186"/>
    </source>
</evidence>
<keyword evidence="5" id="KW-1185">Reference proteome</keyword>
<dbReference type="Pfam" id="PF00583">
    <property type="entry name" value="Acetyltransf_1"/>
    <property type="match status" value="1"/>
</dbReference>
<evidence type="ECO:0000256" key="1">
    <source>
        <dbReference type="ARBA" id="ARBA00022679"/>
    </source>
</evidence>
<dbReference type="GO" id="GO:0016747">
    <property type="term" value="F:acyltransferase activity, transferring groups other than amino-acyl groups"/>
    <property type="evidence" value="ECO:0007669"/>
    <property type="project" value="InterPro"/>
</dbReference>
<dbReference type="EMBL" id="VOSB01000008">
    <property type="protein sequence ID" value="TXE18339.1"/>
    <property type="molecule type" value="Genomic_DNA"/>
</dbReference>
<dbReference type="CDD" id="cd04301">
    <property type="entry name" value="NAT_SF"/>
    <property type="match status" value="1"/>
</dbReference>
<dbReference type="InterPro" id="IPR016181">
    <property type="entry name" value="Acyl_CoA_acyltransferase"/>
</dbReference>
<dbReference type="Gene3D" id="3.40.630.30">
    <property type="match status" value="1"/>
</dbReference>
<dbReference type="OrthoDB" id="9796381at2"/>
<comment type="caution">
    <text evidence="4">The sequence shown here is derived from an EMBL/GenBank/DDBJ whole genome shotgun (WGS) entry which is preliminary data.</text>
</comment>
<dbReference type="STRING" id="1123037.GCA_000425305_02135"/>
<name>A0A5C7B8J9_9FLAO</name>
<dbReference type="SUPFAM" id="SSF55729">
    <property type="entry name" value="Acyl-CoA N-acyltransferases (Nat)"/>
    <property type="match status" value="1"/>
</dbReference>
<keyword evidence="1 4" id="KW-0808">Transferase</keyword>
<dbReference type="Proteomes" id="UP000321938">
    <property type="component" value="Unassembled WGS sequence"/>
</dbReference>
<dbReference type="PANTHER" id="PTHR43877:SF2">
    <property type="entry name" value="AMINOALKYLPHOSPHONATE N-ACETYLTRANSFERASE-RELATED"/>
    <property type="match status" value="1"/>
</dbReference>
<evidence type="ECO:0000256" key="2">
    <source>
        <dbReference type="ARBA" id="ARBA00023315"/>
    </source>
</evidence>
<gene>
    <name evidence="4" type="ORF">ES692_06735</name>
</gene>
<proteinExistence type="predicted"/>
<dbReference type="AlphaFoldDB" id="A0A5C7B8J9"/>
<dbReference type="PROSITE" id="PS51186">
    <property type="entry name" value="GNAT"/>
    <property type="match status" value="1"/>
</dbReference>
<evidence type="ECO:0000313" key="5">
    <source>
        <dbReference type="Proteomes" id="UP000321938"/>
    </source>
</evidence>
<reference evidence="4 5" key="1">
    <citation type="submission" date="2019-08" db="EMBL/GenBank/DDBJ databases">
        <title>Genome of Psychroserpens burtonensis ACAM 167.</title>
        <authorList>
            <person name="Bowman J.P."/>
        </authorList>
    </citation>
    <scope>NUCLEOTIDE SEQUENCE [LARGE SCALE GENOMIC DNA]</scope>
    <source>
        <strain evidence="4 5">ACAM 167</strain>
    </source>
</reference>
<dbReference type="InterPro" id="IPR000182">
    <property type="entry name" value="GNAT_dom"/>
</dbReference>
<sequence length="166" mass="19794">MIRKATATDIDAILDITKACAKHMITHNIFQWNDHYPNREAFENDVDRQELYVLEIKNSIVGCIVISINMDKEYKPIKWLTSNTSHSYIHRLAIHPEHQGKGFAQKLMDYAEQHTRKNKYASIRLDTFSQNQRNQKFYELRGYQKLGNIYFQKQSKHPFYCYELVF</sequence>
<dbReference type="PANTHER" id="PTHR43877">
    <property type="entry name" value="AMINOALKYLPHOSPHONATE N-ACETYLTRANSFERASE-RELATED-RELATED"/>
    <property type="match status" value="1"/>
</dbReference>
<evidence type="ECO:0000313" key="4">
    <source>
        <dbReference type="EMBL" id="TXE18339.1"/>
    </source>
</evidence>
<feature type="domain" description="N-acetyltransferase" evidence="3">
    <location>
        <begin position="1"/>
        <end position="166"/>
    </location>
</feature>
<organism evidence="4 5">
    <name type="scientific">Psychroserpens burtonensis</name>
    <dbReference type="NCBI Taxonomy" id="49278"/>
    <lineage>
        <taxon>Bacteria</taxon>
        <taxon>Pseudomonadati</taxon>
        <taxon>Bacteroidota</taxon>
        <taxon>Flavobacteriia</taxon>
        <taxon>Flavobacteriales</taxon>
        <taxon>Flavobacteriaceae</taxon>
        <taxon>Psychroserpens</taxon>
    </lineage>
</organism>
<accession>A0A5C7B8J9</accession>
<protein>
    <submittedName>
        <fullName evidence="4">GNAT family N-acetyltransferase</fullName>
    </submittedName>
</protein>
<dbReference type="InterPro" id="IPR050832">
    <property type="entry name" value="Bact_Acetyltransf"/>
</dbReference>
<keyword evidence="2" id="KW-0012">Acyltransferase</keyword>